<protein>
    <submittedName>
        <fullName evidence="2">Uncharacterized protein</fullName>
    </submittedName>
</protein>
<gene>
    <name evidence="2" type="ORF">PCANC_15902</name>
    <name evidence="1" type="ORF">PCASD_15061</name>
</gene>
<evidence type="ECO:0000313" key="1">
    <source>
        <dbReference type="EMBL" id="PLW34870.1"/>
    </source>
</evidence>
<name>A0A2N5UMB0_9BASI</name>
<reference evidence="3 4" key="1">
    <citation type="submission" date="2017-11" db="EMBL/GenBank/DDBJ databases">
        <title>De novo assembly and phasing of dikaryotic genomes from two isolates of Puccinia coronata f. sp. avenae, the causal agent of oat crown rust.</title>
        <authorList>
            <person name="Miller M.E."/>
            <person name="Zhang Y."/>
            <person name="Omidvar V."/>
            <person name="Sperschneider J."/>
            <person name="Schwessinger B."/>
            <person name="Raley C."/>
            <person name="Palmer J.M."/>
            <person name="Garnica D."/>
            <person name="Upadhyaya N."/>
            <person name="Rathjen J."/>
            <person name="Taylor J.M."/>
            <person name="Park R.F."/>
            <person name="Dodds P.N."/>
            <person name="Hirsch C.D."/>
            <person name="Kianian S.F."/>
            <person name="Figueroa M."/>
        </authorList>
    </citation>
    <scope>NUCLEOTIDE SEQUENCE [LARGE SCALE GENOMIC DNA]</scope>
    <source>
        <strain evidence="2">12NC29</strain>
        <strain evidence="1">12SD80</strain>
    </source>
</reference>
<keyword evidence="3" id="KW-1185">Reference proteome</keyword>
<dbReference type="Proteomes" id="UP000235388">
    <property type="component" value="Unassembled WGS sequence"/>
</dbReference>
<evidence type="ECO:0000313" key="4">
    <source>
        <dbReference type="Proteomes" id="UP000235392"/>
    </source>
</evidence>
<sequence length="50" mass="5464">MSGLAIEWYKLDGQLGHQVSLFHMKPLCDAGPPGPSNERLYVKPDLVVGV</sequence>
<dbReference type="Proteomes" id="UP000235392">
    <property type="component" value="Unassembled WGS sequence"/>
</dbReference>
<dbReference type="EMBL" id="PGCJ01000201">
    <property type="protein sequence ID" value="PLW38903.1"/>
    <property type="molecule type" value="Genomic_DNA"/>
</dbReference>
<dbReference type="AlphaFoldDB" id="A0A2N5UMB0"/>
<organism evidence="2 3">
    <name type="scientific">Puccinia coronata f. sp. avenae</name>
    <dbReference type="NCBI Taxonomy" id="200324"/>
    <lineage>
        <taxon>Eukaryota</taxon>
        <taxon>Fungi</taxon>
        <taxon>Dikarya</taxon>
        <taxon>Basidiomycota</taxon>
        <taxon>Pucciniomycotina</taxon>
        <taxon>Pucciniomycetes</taxon>
        <taxon>Pucciniales</taxon>
        <taxon>Pucciniaceae</taxon>
        <taxon>Puccinia</taxon>
    </lineage>
</organism>
<accession>A0A2N5UMB0</accession>
<comment type="caution">
    <text evidence="2">The sequence shown here is derived from an EMBL/GenBank/DDBJ whole genome shotgun (WGS) entry which is preliminary data.</text>
</comment>
<dbReference type="EMBL" id="PGCI01000189">
    <property type="protein sequence ID" value="PLW34870.1"/>
    <property type="molecule type" value="Genomic_DNA"/>
</dbReference>
<evidence type="ECO:0000313" key="3">
    <source>
        <dbReference type="Proteomes" id="UP000235388"/>
    </source>
</evidence>
<evidence type="ECO:0000313" key="2">
    <source>
        <dbReference type="EMBL" id="PLW38903.1"/>
    </source>
</evidence>
<proteinExistence type="predicted"/>